<protein>
    <submittedName>
        <fullName evidence="7">Hydroxymethylpyrimidine/phosphomethylpyrimidine kinase</fullName>
    </submittedName>
</protein>
<evidence type="ECO:0000256" key="2">
    <source>
        <dbReference type="ARBA" id="ARBA00000565"/>
    </source>
</evidence>
<gene>
    <name evidence="7" type="ORF">CLV34_0135</name>
</gene>
<organism evidence="7 8">
    <name type="scientific">Luteimicrobium subarcticum</name>
    <dbReference type="NCBI Taxonomy" id="620910"/>
    <lineage>
        <taxon>Bacteria</taxon>
        <taxon>Bacillati</taxon>
        <taxon>Actinomycetota</taxon>
        <taxon>Actinomycetes</taxon>
        <taxon>Micrococcales</taxon>
        <taxon>Luteimicrobium</taxon>
    </lineage>
</organism>
<dbReference type="UniPathway" id="UPA00060">
    <property type="reaction ID" value="UER00138"/>
</dbReference>
<evidence type="ECO:0000256" key="3">
    <source>
        <dbReference type="ARBA" id="ARBA00003848"/>
    </source>
</evidence>
<comment type="catalytic activity">
    <reaction evidence="2">
        <text>4-amino-2-methyl-5-(phosphooxymethyl)pyrimidine + ATP = 4-amino-2-methyl-5-(diphosphooxymethyl)pyrimidine + ADP</text>
        <dbReference type="Rhea" id="RHEA:19893"/>
        <dbReference type="ChEBI" id="CHEBI:30616"/>
        <dbReference type="ChEBI" id="CHEBI:57841"/>
        <dbReference type="ChEBI" id="CHEBI:58354"/>
        <dbReference type="ChEBI" id="CHEBI:456216"/>
        <dbReference type="EC" id="2.7.4.7"/>
    </reaction>
</comment>
<dbReference type="PANTHER" id="PTHR20858:SF17">
    <property type="entry name" value="HYDROXYMETHYLPYRIMIDINE_PHOSPHOMETHYLPYRIMIDINE KINASE THI20-RELATED"/>
    <property type="match status" value="1"/>
</dbReference>
<dbReference type="GO" id="GO:0008902">
    <property type="term" value="F:hydroxymethylpyrimidine kinase activity"/>
    <property type="evidence" value="ECO:0007669"/>
    <property type="project" value="UniProtKB-EC"/>
</dbReference>
<comment type="function">
    <text evidence="3">Catalyzes the phosphorylation of hydroxymethylpyrimidine phosphate (HMP-P) to HMP-PP, and of HMP to HMP-P.</text>
</comment>
<dbReference type="RefSeq" id="WP_100348368.1">
    <property type="nucleotide sequence ID" value="NZ_PGTZ01000006.1"/>
</dbReference>
<sequence>MTATTTAPGRVPSRQRVLTVAGTDPTGGAGVAADLKTFAAHGAYGAAVVTAIVVQDTLDGVRSVHVPPPDVLADQLDAVSGDVALDAVKIGMLGSAENGRVVAAWLDRLRAADVPASAGPGTVTGRPFVVLDPVLGASVGGARGGALSRDPAAETLAGLRDVAARADVVTPNLAELGALLGEGVAGDPDAALAQGVRLADRLSSWRPAGHAPGRGEVLVLVTGGHLGGDRSPDLLVGPDGVLAVLDGPRLDVVATHGTGCGLSSALAALRPVRGSWPDAARDAKEWLTGALRDGDALVVGRGTGPVDHLHGLGRP</sequence>
<dbReference type="GO" id="GO:0009228">
    <property type="term" value="P:thiamine biosynthetic process"/>
    <property type="evidence" value="ECO:0007669"/>
    <property type="project" value="UniProtKB-KW"/>
</dbReference>
<dbReference type="AlphaFoldDB" id="A0A2M8WTS4"/>
<name>A0A2M8WTS4_9MICO</name>
<keyword evidence="8" id="KW-1185">Reference proteome</keyword>
<dbReference type="PANTHER" id="PTHR20858">
    <property type="entry name" value="PHOSPHOMETHYLPYRIMIDINE KINASE"/>
    <property type="match status" value="1"/>
</dbReference>
<keyword evidence="7" id="KW-0418">Kinase</keyword>
<comment type="pathway">
    <text evidence="4">Cofactor biosynthesis; thiamine diphosphate biosynthesis; 4-amino-2-methyl-5-diphosphomethylpyrimidine from 5-amino-1-(5-phospho-D-ribosyl)imidazole: step 3/3.</text>
</comment>
<dbReference type="Gene3D" id="3.40.1190.20">
    <property type="match status" value="1"/>
</dbReference>
<dbReference type="EMBL" id="PGTZ01000006">
    <property type="protein sequence ID" value="PJI94299.1"/>
    <property type="molecule type" value="Genomic_DNA"/>
</dbReference>
<dbReference type="GO" id="GO:0008972">
    <property type="term" value="F:phosphomethylpyrimidine kinase activity"/>
    <property type="evidence" value="ECO:0007669"/>
    <property type="project" value="UniProtKB-EC"/>
</dbReference>
<evidence type="ECO:0000256" key="1">
    <source>
        <dbReference type="ARBA" id="ARBA00000151"/>
    </source>
</evidence>
<proteinExistence type="predicted"/>
<dbReference type="SUPFAM" id="SSF53613">
    <property type="entry name" value="Ribokinase-like"/>
    <property type="match status" value="1"/>
</dbReference>
<dbReference type="GO" id="GO:0005829">
    <property type="term" value="C:cytosol"/>
    <property type="evidence" value="ECO:0007669"/>
    <property type="project" value="TreeGrafter"/>
</dbReference>
<feature type="domain" description="Pyridoxamine kinase/Phosphomethylpyrimidine kinase" evidence="6">
    <location>
        <begin position="24"/>
        <end position="307"/>
    </location>
</feature>
<evidence type="ECO:0000313" key="8">
    <source>
        <dbReference type="Proteomes" id="UP000231586"/>
    </source>
</evidence>
<reference evidence="7 8" key="1">
    <citation type="submission" date="2017-11" db="EMBL/GenBank/DDBJ databases">
        <title>Genomic Encyclopedia of Archaeal and Bacterial Type Strains, Phase II (KMG-II): From Individual Species to Whole Genera.</title>
        <authorList>
            <person name="Goeker M."/>
        </authorList>
    </citation>
    <scope>NUCLEOTIDE SEQUENCE [LARGE SCALE GENOMIC DNA]</scope>
    <source>
        <strain evidence="7 8">DSM 22413</strain>
    </source>
</reference>
<dbReference type="GO" id="GO:0009229">
    <property type="term" value="P:thiamine diphosphate biosynthetic process"/>
    <property type="evidence" value="ECO:0007669"/>
    <property type="project" value="UniProtKB-UniPathway"/>
</dbReference>
<keyword evidence="7" id="KW-0808">Transferase</keyword>
<keyword evidence="5" id="KW-0784">Thiamine biosynthesis</keyword>
<dbReference type="CDD" id="cd01169">
    <property type="entry name" value="HMPP_kinase"/>
    <property type="match status" value="1"/>
</dbReference>
<dbReference type="Proteomes" id="UP000231586">
    <property type="component" value="Unassembled WGS sequence"/>
</dbReference>
<dbReference type="OrthoDB" id="34166at2"/>
<comment type="catalytic activity">
    <reaction evidence="1">
        <text>4-amino-5-hydroxymethyl-2-methylpyrimidine + ATP = 4-amino-2-methyl-5-(phosphooxymethyl)pyrimidine + ADP + H(+)</text>
        <dbReference type="Rhea" id="RHEA:23096"/>
        <dbReference type="ChEBI" id="CHEBI:15378"/>
        <dbReference type="ChEBI" id="CHEBI:16892"/>
        <dbReference type="ChEBI" id="CHEBI:30616"/>
        <dbReference type="ChEBI" id="CHEBI:58354"/>
        <dbReference type="ChEBI" id="CHEBI:456216"/>
        <dbReference type="EC" id="2.7.1.49"/>
    </reaction>
</comment>
<dbReference type="InterPro" id="IPR029056">
    <property type="entry name" value="Ribokinase-like"/>
</dbReference>
<dbReference type="InterPro" id="IPR013749">
    <property type="entry name" value="PM/HMP-P_kinase-1"/>
</dbReference>
<comment type="caution">
    <text evidence="7">The sequence shown here is derived from an EMBL/GenBank/DDBJ whole genome shotgun (WGS) entry which is preliminary data.</text>
</comment>
<evidence type="ECO:0000256" key="5">
    <source>
        <dbReference type="ARBA" id="ARBA00022977"/>
    </source>
</evidence>
<dbReference type="InterPro" id="IPR004399">
    <property type="entry name" value="HMP/HMP-P_kinase_dom"/>
</dbReference>
<evidence type="ECO:0000259" key="6">
    <source>
        <dbReference type="Pfam" id="PF08543"/>
    </source>
</evidence>
<evidence type="ECO:0000256" key="4">
    <source>
        <dbReference type="ARBA" id="ARBA00004769"/>
    </source>
</evidence>
<evidence type="ECO:0000313" key="7">
    <source>
        <dbReference type="EMBL" id="PJI94299.1"/>
    </source>
</evidence>
<accession>A0A2M8WTS4</accession>
<dbReference type="Pfam" id="PF08543">
    <property type="entry name" value="Phos_pyr_kin"/>
    <property type="match status" value="1"/>
</dbReference>